<dbReference type="InterPro" id="IPR010994">
    <property type="entry name" value="RuvA_2-like"/>
</dbReference>
<dbReference type="Gene3D" id="1.10.8.10">
    <property type="entry name" value="DNA helicase RuvA subunit, C-terminal domain"/>
    <property type="match status" value="1"/>
</dbReference>
<dbReference type="SMART" id="SM00278">
    <property type="entry name" value="HhH1"/>
    <property type="match status" value="2"/>
</dbReference>
<evidence type="ECO:0000256" key="4">
    <source>
        <dbReference type="ARBA" id="ARBA00023172"/>
    </source>
</evidence>
<feature type="region of interest" description="Domain III" evidence="6">
    <location>
        <begin position="157"/>
        <end position="209"/>
    </location>
</feature>
<dbReference type="InterPro" id="IPR003583">
    <property type="entry name" value="Hlx-hairpin-Hlx_DNA-bd_motif"/>
</dbReference>
<dbReference type="RefSeq" id="WP_138988324.1">
    <property type="nucleotide sequence ID" value="NZ_CP043869.1"/>
</dbReference>
<dbReference type="GO" id="GO:0000400">
    <property type="term" value="F:four-way junction DNA binding"/>
    <property type="evidence" value="ECO:0007669"/>
    <property type="project" value="UniProtKB-UniRule"/>
</dbReference>
<dbReference type="Pfam" id="PF14520">
    <property type="entry name" value="HHH_5"/>
    <property type="match status" value="1"/>
</dbReference>
<comment type="similarity">
    <text evidence="6">Belongs to the RuvA family.</text>
</comment>
<evidence type="ECO:0000256" key="3">
    <source>
        <dbReference type="ARBA" id="ARBA00023125"/>
    </source>
</evidence>
<dbReference type="SUPFAM" id="SSF47781">
    <property type="entry name" value="RuvA domain 2-like"/>
    <property type="match status" value="1"/>
</dbReference>
<evidence type="ECO:0000256" key="2">
    <source>
        <dbReference type="ARBA" id="ARBA00022763"/>
    </source>
</evidence>
<dbReference type="InterPro" id="IPR012340">
    <property type="entry name" value="NA-bd_OB-fold"/>
</dbReference>
<evidence type="ECO:0000259" key="7">
    <source>
        <dbReference type="SMART" id="SM00278"/>
    </source>
</evidence>
<proteinExistence type="inferred from homology"/>
<keyword evidence="5 6" id="KW-0234">DNA repair</keyword>
<dbReference type="Gene3D" id="2.40.50.140">
    <property type="entry name" value="Nucleic acid-binding proteins"/>
    <property type="match status" value="1"/>
</dbReference>
<dbReference type="Proteomes" id="UP000324760">
    <property type="component" value="Chromosome"/>
</dbReference>
<evidence type="ECO:0000313" key="9">
    <source>
        <dbReference type="Proteomes" id="UP000324760"/>
    </source>
</evidence>
<sequence length="209" mass="22951">MIGRLKGELVEKQPPHLMVDVQGVGYEVEASMNTFFRLPEIGQGVLIHTHFVVREDAQLLYGFIDKQERSLFRALIKANGVGPKLALSILSGMTTEDFIGCVQRDDATALTRIPGVGKKTAERLIVELRDKLKQFHQEAPADFSLSGGDFVEQPSVNHYRDEAESALLTLGYKPAQATKAVAQAEKELGTNVSSESLIRLALRSMVSGQ</sequence>
<keyword evidence="2 6" id="KW-0227">DNA damage</keyword>
<dbReference type="EMBL" id="CP043869">
    <property type="protein sequence ID" value="QEQ96949.1"/>
    <property type="molecule type" value="Genomic_DNA"/>
</dbReference>
<dbReference type="GO" id="GO:0005737">
    <property type="term" value="C:cytoplasm"/>
    <property type="evidence" value="ECO:0007669"/>
    <property type="project" value="UniProtKB-SubCell"/>
</dbReference>
<feature type="region of interest" description="Domain I" evidence="6">
    <location>
        <begin position="1"/>
        <end position="64"/>
    </location>
</feature>
<comment type="subunit">
    <text evidence="6">Homotetramer. Forms an RuvA(8)-RuvB(12)-Holliday junction (HJ) complex. HJ DNA is sandwiched between 2 RuvA tetramers; dsDNA enters through RuvA and exits via RuvB. An RuvB hexamer assembles on each DNA strand where it exits the tetramer. Each RuvB hexamer is contacted by two RuvA subunits (via domain III) on 2 adjacent RuvB subunits; this complex drives branch migration. In the full resolvosome a probable DNA-RuvA(4)-RuvB(12)-RuvC(2) complex forms which resolves the HJ.</text>
</comment>
<dbReference type="GO" id="GO:0006281">
    <property type="term" value="P:DNA repair"/>
    <property type="evidence" value="ECO:0007669"/>
    <property type="project" value="UniProtKB-UniRule"/>
</dbReference>
<evidence type="ECO:0000313" key="8">
    <source>
        <dbReference type="EMBL" id="QEQ96949.1"/>
    </source>
</evidence>
<protein>
    <recommendedName>
        <fullName evidence="6">Holliday junction branch migration complex subunit RuvA</fullName>
    </recommendedName>
</protein>
<dbReference type="AlphaFoldDB" id="A0A5P1RBC4"/>
<dbReference type="OrthoDB" id="5293449at2"/>
<evidence type="ECO:0000256" key="6">
    <source>
        <dbReference type="HAMAP-Rule" id="MF_00031"/>
    </source>
</evidence>
<evidence type="ECO:0000256" key="1">
    <source>
        <dbReference type="ARBA" id="ARBA00022490"/>
    </source>
</evidence>
<dbReference type="GO" id="GO:0006310">
    <property type="term" value="P:DNA recombination"/>
    <property type="evidence" value="ECO:0007669"/>
    <property type="project" value="UniProtKB-UniRule"/>
</dbReference>
<feature type="domain" description="Helix-hairpin-helix DNA-binding motif class 1" evidence="7">
    <location>
        <begin position="73"/>
        <end position="92"/>
    </location>
</feature>
<dbReference type="InterPro" id="IPR011114">
    <property type="entry name" value="RuvA_C"/>
</dbReference>
<dbReference type="Gene3D" id="1.10.150.20">
    <property type="entry name" value="5' to 3' exonuclease, C-terminal subdomain"/>
    <property type="match status" value="1"/>
</dbReference>
<dbReference type="GO" id="GO:0009378">
    <property type="term" value="F:four-way junction helicase activity"/>
    <property type="evidence" value="ECO:0007669"/>
    <property type="project" value="InterPro"/>
</dbReference>
<dbReference type="NCBIfam" id="TIGR00084">
    <property type="entry name" value="ruvA"/>
    <property type="match status" value="1"/>
</dbReference>
<dbReference type="HAMAP" id="MF_00031">
    <property type="entry name" value="DNA_HJ_migration_RuvA"/>
    <property type="match status" value="1"/>
</dbReference>
<evidence type="ECO:0000256" key="5">
    <source>
        <dbReference type="ARBA" id="ARBA00023204"/>
    </source>
</evidence>
<dbReference type="GO" id="GO:0005524">
    <property type="term" value="F:ATP binding"/>
    <property type="evidence" value="ECO:0007669"/>
    <property type="project" value="InterPro"/>
</dbReference>
<dbReference type="Pfam" id="PF07499">
    <property type="entry name" value="RuvA_C"/>
    <property type="match status" value="1"/>
</dbReference>
<gene>
    <name evidence="6 8" type="primary">ruvA</name>
    <name evidence="8" type="ORF">F0U83_09565</name>
</gene>
<keyword evidence="3 6" id="KW-0238">DNA-binding</keyword>
<comment type="function">
    <text evidence="6">The RuvA-RuvB-RuvC complex processes Holliday junction (HJ) DNA during genetic recombination and DNA repair, while the RuvA-RuvB complex plays an important role in the rescue of blocked DNA replication forks via replication fork reversal (RFR). RuvA specifically binds to HJ cruciform DNA, conferring on it an open structure. The RuvB hexamer acts as an ATP-dependent pump, pulling dsDNA into and through the RuvAB complex. HJ branch migration allows RuvC to scan DNA until it finds its consensus sequence, where it cleaves and resolves the cruciform DNA.</text>
</comment>
<dbReference type="GO" id="GO:0048476">
    <property type="term" value="C:Holliday junction resolvase complex"/>
    <property type="evidence" value="ECO:0007669"/>
    <property type="project" value="UniProtKB-UniRule"/>
</dbReference>
<dbReference type="SUPFAM" id="SSF46929">
    <property type="entry name" value="DNA helicase RuvA subunit, C-terminal domain"/>
    <property type="match status" value="1"/>
</dbReference>
<dbReference type="InterPro" id="IPR013849">
    <property type="entry name" value="DNA_helicase_Holl-junc_RuvA_I"/>
</dbReference>
<dbReference type="SUPFAM" id="SSF50249">
    <property type="entry name" value="Nucleic acid-binding proteins"/>
    <property type="match status" value="1"/>
</dbReference>
<keyword evidence="1 6" id="KW-0963">Cytoplasm</keyword>
<accession>A0A5P1RBC4</accession>
<keyword evidence="9" id="KW-1185">Reference proteome</keyword>
<dbReference type="GO" id="GO:0009379">
    <property type="term" value="C:Holliday junction helicase complex"/>
    <property type="evidence" value="ECO:0007669"/>
    <property type="project" value="InterPro"/>
</dbReference>
<comment type="caution">
    <text evidence="6">Lacks conserved residue(s) required for the propagation of feature annotation.</text>
</comment>
<dbReference type="InterPro" id="IPR036267">
    <property type="entry name" value="RuvA_C_sf"/>
</dbReference>
<reference evidence="8 9" key="1">
    <citation type="journal article" date="2019" name="Biochem. Eng. J.">
        <title>Metabolic engineering of the marine bacteria Neptunomonas concharum for the production of acetoin and meso-2,3-butanediol from acetate.</title>
        <authorList>
            <person name="Li W."/>
            <person name="Pu N."/>
            <person name="Liu C.-X."/>
            <person name="Yuan Q.-P."/>
            <person name="Li Z.-J."/>
        </authorList>
    </citation>
    <scope>NUCLEOTIDE SEQUENCE [LARGE SCALE GENOMIC DNA]</scope>
    <source>
        <strain evidence="8 9">JCM17730</strain>
    </source>
</reference>
<comment type="domain">
    <text evidence="6">Has three domains with a flexible linker between the domains II and III and assumes an 'L' shape. Domain III is highly mobile and contacts RuvB.</text>
</comment>
<dbReference type="KEGG" id="ncu:F0U83_09565"/>
<dbReference type="Pfam" id="PF01330">
    <property type="entry name" value="RuvA_N"/>
    <property type="match status" value="1"/>
</dbReference>
<dbReference type="InterPro" id="IPR000085">
    <property type="entry name" value="RuvA"/>
</dbReference>
<comment type="subcellular location">
    <subcellularLocation>
        <location evidence="6">Cytoplasm</location>
    </subcellularLocation>
</comment>
<feature type="domain" description="Helix-hairpin-helix DNA-binding motif class 1" evidence="7">
    <location>
        <begin position="108"/>
        <end position="127"/>
    </location>
</feature>
<dbReference type="CDD" id="cd14332">
    <property type="entry name" value="UBA_RuvA_C"/>
    <property type="match status" value="1"/>
</dbReference>
<organism evidence="8 9">
    <name type="scientific">Neptunomonas concharum</name>
    <dbReference type="NCBI Taxonomy" id="1031538"/>
    <lineage>
        <taxon>Bacteria</taxon>
        <taxon>Pseudomonadati</taxon>
        <taxon>Pseudomonadota</taxon>
        <taxon>Gammaproteobacteria</taxon>
        <taxon>Oceanospirillales</taxon>
        <taxon>Oceanospirillaceae</taxon>
        <taxon>Neptunomonas</taxon>
    </lineage>
</organism>
<keyword evidence="4 6" id="KW-0233">DNA recombination</keyword>
<name>A0A5P1RBC4_9GAMM</name>